<evidence type="ECO:0000313" key="2">
    <source>
        <dbReference type="Proteomes" id="UP000293331"/>
    </source>
</evidence>
<evidence type="ECO:0000313" key="1">
    <source>
        <dbReference type="EMBL" id="RYU91632.1"/>
    </source>
</evidence>
<protein>
    <submittedName>
        <fullName evidence="1">Uncharacterized protein</fullName>
    </submittedName>
</protein>
<comment type="caution">
    <text evidence="1">The sequence shown here is derived from an EMBL/GenBank/DDBJ whole genome shotgun (WGS) entry which is preliminary data.</text>
</comment>
<dbReference type="OrthoDB" id="788073at2"/>
<name>A0A4Q5LQC6_9SPHI</name>
<reference evidence="1 2" key="1">
    <citation type="submission" date="2019-02" db="EMBL/GenBank/DDBJ databases">
        <title>Bacterial novel species Mucilaginibacter sp. 17JY9-4 isolated from soil.</title>
        <authorList>
            <person name="Jung H.-Y."/>
        </authorList>
    </citation>
    <scope>NUCLEOTIDE SEQUENCE [LARGE SCALE GENOMIC DNA]</scope>
    <source>
        <strain evidence="1 2">17JY9-4</strain>
    </source>
</reference>
<dbReference type="AlphaFoldDB" id="A0A4Q5LQC6"/>
<proteinExistence type="predicted"/>
<dbReference type="RefSeq" id="WP_129875889.1">
    <property type="nucleotide sequence ID" value="NZ_SEWG01000002.1"/>
</dbReference>
<sequence length="370" mass="41229">MSPLSIFAQIKSFEEVKDQVLNKLTDPDLLNSTMAKYMAALKGKDTTAYNYVRDLNLKFKTFQAGNQPPGLGFSYQYDNSWTKNSIGNGHDFSQSFNLDLNGNIAFKKVYNPANFLESKFVYNGTFFWGGLAKKNTKAQADQLRALKLERSDAIASGDAGKREAIEAEAAKLTHITDQFYLGINGSTSFESNQDFSKTQFVPGIIINAGASSFQKNSTLSWLNLPDYPFALLRWITNTDDHFAVSGVAFPAALFGLDYVVPTNDSLRRAVTGKLDPFTRLRFEVSFKTQAAGVAGQVFWFSANYRWYHQLNAAQSIRTAGIDQSNYVVCALTSSSGLFVSYSYGKLPFDRKNEAVYGLGFKYDLGNWNNK</sequence>
<organism evidence="1 2">
    <name type="scientific">Mucilaginibacter terrigena</name>
    <dbReference type="NCBI Taxonomy" id="2492395"/>
    <lineage>
        <taxon>Bacteria</taxon>
        <taxon>Pseudomonadati</taxon>
        <taxon>Bacteroidota</taxon>
        <taxon>Sphingobacteriia</taxon>
        <taxon>Sphingobacteriales</taxon>
        <taxon>Sphingobacteriaceae</taxon>
        <taxon>Mucilaginibacter</taxon>
    </lineage>
</organism>
<gene>
    <name evidence="1" type="ORF">EWM62_06750</name>
</gene>
<accession>A0A4Q5LQC6</accession>
<keyword evidence="2" id="KW-1185">Reference proteome</keyword>
<dbReference type="EMBL" id="SEWG01000002">
    <property type="protein sequence ID" value="RYU91632.1"/>
    <property type="molecule type" value="Genomic_DNA"/>
</dbReference>
<dbReference type="Proteomes" id="UP000293331">
    <property type="component" value="Unassembled WGS sequence"/>
</dbReference>